<proteinExistence type="predicted"/>
<comment type="caution">
    <text evidence="1">The sequence shown here is derived from an EMBL/GenBank/DDBJ whole genome shotgun (WGS) entry which is preliminary data.</text>
</comment>
<sequence>MAEKIKSGIKLVIKSIENNRVLSFKIISSLL</sequence>
<protein>
    <submittedName>
        <fullName evidence="1">Uncharacterized protein</fullName>
    </submittedName>
</protein>
<accession>A0A645ER41</accession>
<dbReference type="EMBL" id="VSSQ01050414">
    <property type="protein sequence ID" value="MPN04505.1"/>
    <property type="molecule type" value="Genomic_DNA"/>
</dbReference>
<gene>
    <name evidence="1" type="ORF">SDC9_151746</name>
</gene>
<name>A0A645ER41_9ZZZZ</name>
<organism evidence="1">
    <name type="scientific">bioreactor metagenome</name>
    <dbReference type="NCBI Taxonomy" id="1076179"/>
    <lineage>
        <taxon>unclassified sequences</taxon>
        <taxon>metagenomes</taxon>
        <taxon>ecological metagenomes</taxon>
    </lineage>
</organism>
<evidence type="ECO:0000313" key="1">
    <source>
        <dbReference type="EMBL" id="MPN04505.1"/>
    </source>
</evidence>
<dbReference type="AlphaFoldDB" id="A0A645ER41"/>
<reference evidence="1" key="1">
    <citation type="submission" date="2019-08" db="EMBL/GenBank/DDBJ databases">
        <authorList>
            <person name="Kucharzyk K."/>
            <person name="Murdoch R.W."/>
            <person name="Higgins S."/>
            <person name="Loffler F."/>
        </authorList>
    </citation>
    <scope>NUCLEOTIDE SEQUENCE</scope>
</reference>